<sequence length="363" mass="41945">MRNSLPRSELDKYTTGGKDPNYIVRSWASKLGTVTQGHKLPKYTYRSKWLQTLNQVELMQNVEVQQTLRNVMSILKAGDESMQDSDSAYEFAEKRRIEKCHETVCKIRSYSKRSEKLSMPEVEGINKNGPQSKTLSENRAKTRKSQRLKVHPSPDKELDVAKVNRKFAKIAKIEKGYESFPRESTLTSEKLFIDQEKSPDDKKVLLPPIPEVSPENSLQKKGKDSCHYSLPTLDTESKFCIIKRAKELRNERDLKIRNQSLTTMSSEIHRKYSKARKISLKNYRDQKIEIFGDNRKLLNVESKVDVEDKLTTLPLLDSKSFSEIDCNDYLDLTNRIDSLSPTPAVLDHKLYWSLATKPRARDK</sequence>
<dbReference type="AlphaFoldDB" id="A0A3M6UBL2"/>
<gene>
    <name evidence="2" type="ORF">pdam_00024441</name>
</gene>
<feature type="compositionally biased region" description="Basic residues" evidence="1">
    <location>
        <begin position="141"/>
        <end position="150"/>
    </location>
</feature>
<organism evidence="2 3">
    <name type="scientific">Pocillopora damicornis</name>
    <name type="common">Cauliflower coral</name>
    <name type="synonym">Millepora damicornis</name>
    <dbReference type="NCBI Taxonomy" id="46731"/>
    <lineage>
        <taxon>Eukaryota</taxon>
        <taxon>Metazoa</taxon>
        <taxon>Cnidaria</taxon>
        <taxon>Anthozoa</taxon>
        <taxon>Hexacorallia</taxon>
        <taxon>Scleractinia</taxon>
        <taxon>Astrocoeniina</taxon>
        <taxon>Pocilloporidae</taxon>
        <taxon>Pocillopora</taxon>
    </lineage>
</organism>
<comment type="caution">
    <text evidence="2">The sequence shown here is derived from an EMBL/GenBank/DDBJ whole genome shotgun (WGS) entry which is preliminary data.</text>
</comment>
<evidence type="ECO:0000256" key="1">
    <source>
        <dbReference type="SAM" id="MobiDB-lite"/>
    </source>
</evidence>
<name>A0A3M6UBL2_POCDA</name>
<dbReference type="OMA" id="CHETVCK"/>
<dbReference type="OrthoDB" id="5954439at2759"/>
<proteinExistence type="predicted"/>
<protein>
    <submittedName>
        <fullName evidence="2">Uncharacterized protein</fullName>
    </submittedName>
</protein>
<dbReference type="Proteomes" id="UP000275408">
    <property type="component" value="Unassembled WGS sequence"/>
</dbReference>
<accession>A0A3M6UBL2</accession>
<evidence type="ECO:0000313" key="3">
    <source>
        <dbReference type="Proteomes" id="UP000275408"/>
    </source>
</evidence>
<dbReference type="EMBL" id="RCHS01001851">
    <property type="protein sequence ID" value="RMX51042.1"/>
    <property type="molecule type" value="Genomic_DNA"/>
</dbReference>
<reference evidence="2 3" key="1">
    <citation type="journal article" date="2018" name="Sci. Rep.">
        <title>Comparative analysis of the Pocillopora damicornis genome highlights role of immune system in coral evolution.</title>
        <authorList>
            <person name="Cunning R."/>
            <person name="Bay R.A."/>
            <person name="Gillette P."/>
            <person name="Baker A.C."/>
            <person name="Traylor-Knowles N."/>
        </authorList>
    </citation>
    <scope>NUCLEOTIDE SEQUENCE [LARGE SCALE GENOMIC DNA]</scope>
    <source>
        <strain evidence="2">RSMAS</strain>
        <tissue evidence="2">Whole animal</tissue>
    </source>
</reference>
<feature type="region of interest" description="Disordered" evidence="1">
    <location>
        <begin position="116"/>
        <end position="155"/>
    </location>
</feature>
<feature type="compositionally biased region" description="Polar residues" evidence="1">
    <location>
        <begin position="128"/>
        <end position="137"/>
    </location>
</feature>
<evidence type="ECO:0000313" key="2">
    <source>
        <dbReference type="EMBL" id="RMX51042.1"/>
    </source>
</evidence>
<keyword evidence="3" id="KW-1185">Reference proteome</keyword>